<feature type="transmembrane region" description="Helical" evidence="18">
    <location>
        <begin position="397"/>
        <end position="419"/>
    </location>
</feature>
<feature type="transmembrane region" description="Helical" evidence="18">
    <location>
        <begin position="465"/>
        <end position="483"/>
    </location>
</feature>
<keyword evidence="8" id="KW-0297">G-protein coupled receptor</keyword>
<feature type="transmembrane region" description="Helical" evidence="18">
    <location>
        <begin position="431"/>
        <end position="453"/>
    </location>
</feature>
<name>A0A813RLZ5_9BILA</name>
<evidence type="ECO:0000256" key="19">
    <source>
        <dbReference type="SAM" id="SignalP"/>
    </source>
</evidence>
<evidence type="ECO:0000256" key="6">
    <source>
        <dbReference type="ARBA" id="ARBA00022989"/>
    </source>
</evidence>
<proteinExistence type="inferred from homology"/>
<reference evidence="21" key="1">
    <citation type="submission" date="2021-02" db="EMBL/GenBank/DDBJ databases">
        <authorList>
            <person name="Nowell W R."/>
        </authorList>
    </citation>
    <scope>NUCLEOTIDE SEQUENCE</scope>
    <source>
        <strain evidence="21">Ploen Becks lab</strain>
    </source>
</reference>
<feature type="transmembrane region" description="Helical" evidence="18">
    <location>
        <begin position="558"/>
        <end position="578"/>
    </location>
</feature>
<evidence type="ECO:0000313" key="21">
    <source>
        <dbReference type="EMBL" id="CAF0786627.1"/>
    </source>
</evidence>
<evidence type="ECO:0000256" key="5">
    <source>
        <dbReference type="ARBA" id="ARBA00022729"/>
    </source>
</evidence>
<evidence type="ECO:0000256" key="11">
    <source>
        <dbReference type="ARBA" id="ARBA00023170"/>
    </source>
</evidence>
<comment type="caution">
    <text evidence="21">The sequence shown here is derived from an EMBL/GenBank/DDBJ whole genome shotgun (WGS) entry which is preliminary data.</text>
</comment>
<dbReference type="Proteomes" id="UP000663879">
    <property type="component" value="Unassembled WGS sequence"/>
</dbReference>
<evidence type="ECO:0000313" key="22">
    <source>
        <dbReference type="Proteomes" id="UP000663879"/>
    </source>
</evidence>
<keyword evidence="11" id="KW-0675">Receptor</keyword>
<comment type="similarity">
    <text evidence="2">Belongs to the G-protein coupled receptor 3 family.</text>
</comment>
<evidence type="ECO:0000256" key="13">
    <source>
        <dbReference type="ARBA" id="ARBA00023224"/>
    </source>
</evidence>
<dbReference type="PANTHER" id="PTHR32546">
    <property type="entry name" value="G-PROTEIN COUPLED RECEPTOR 158-RELATED"/>
    <property type="match status" value="1"/>
</dbReference>
<keyword evidence="13" id="KW-0807">Transducer</keyword>
<dbReference type="GO" id="GO:0043005">
    <property type="term" value="C:neuron projection"/>
    <property type="evidence" value="ECO:0007669"/>
    <property type="project" value="UniProtKB-SubCell"/>
</dbReference>
<evidence type="ECO:0000256" key="10">
    <source>
        <dbReference type="ARBA" id="ARBA00023157"/>
    </source>
</evidence>
<dbReference type="AlphaFoldDB" id="A0A813RLZ5"/>
<dbReference type="OrthoDB" id="5823771at2759"/>
<keyword evidence="15" id="KW-0966">Cell projection</keyword>
<accession>A0A813RLZ5</accession>
<feature type="transmembrane region" description="Helical" evidence="18">
    <location>
        <begin position="504"/>
        <end position="525"/>
    </location>
</feature>
<evidence type="ECO:0000256" key="3">
    <source>
        <dbReference type="ARBA" id="ARBA00022475"/>
    </source>
</evidence>
<keyword evidence="14" id="KW-0628">Postsynaptic cell membrane</keyword>
<keyword evidence="3" id="KW-1003">Cell membrane</keyword>
<dbReference type="GO" id="GO:0045211">
    <property type="term" value="C:postsynaptic membrane"/>
    <property type="evidence" value="ECO:0007669"/>
    <property type="project" value="UniProtKB-SubCell"/>
</dbReference>
<feature type="signal peptide" evidence="19">
    <location>
        <begin position="1"/>
        <end position="20"/>
    </location>
</feature>
<protein>
    <recommendedName>
        <fullName evidence="20">G-protein coupled receptors family 3 profile domain-containing protein</fullName>
    </recommendedName>
</protein>
<dbReference type="InterPro" id="IPR054714">
    <property type="entry name" value="GPR158_179_extracellular"/>
</dbReference>
<evidence type="ECO:0000256" key="15">
    <source>
        <dbReference type="ARBA" id="ARBA00023273"/>
    </source>
</evidence>
<evidence type="ECO:0000256" key="8">
    <source>
        <dbReference type="ARBA" id="ARBA00023040"/>
    </source>
</evidence>
<keyword evidence="22" id="KW-1185">Reference proteome</keyword>
<sequence>MKNNHLFQITLFLSIQIVLSSTVSKSLLQAASSKNVNSELIDKLMTLWYQVETLKECGYNLERLNIDLESLWSTKFKRQFQKLISLTNLINNYISNSTSLDLQFISVLNNFLIDENDPYLIGYGVIYENNCVFISQNSQIDYSCTALNYNPNSNSNSQYIIESDLDQLKNCSQWYSNFKTLYNQNKFFSRESNPQNFLQNLLNYKNFSSKLYCGPFYECKTDKSEWVLLNFLPIFDREKSLKGTVLIKLLISKLDVNQCANGDPIFMNTHKCKPYSECVHVPRSVFRQGNYECKCQRGYMSNSDILHRSFNGTTMEELYWKMKNHQNDSYLKLFNCLPCSDMNCCVYEEKFLDMNLLNGKPRMVGEVETATILNREFYSTQATLFWNCRKYNMPLRYTILVVQIVFAVVTISIAALVFCSRHNKIIKHSMWVLLEIILFGAFLLYSSLIIQHFEPTTNFCLAIPWFREIGFTVIYGILNLRLYKILIEFQSRKAHVVQLKDKDILRILFFIIICVFGYLTAWTLVDLDYASEGYSLVTNTSLKGFIQYPICKIKWWDYFIEIAEFLFICVGFYLLYCTRTAPSEYNERKFISLVIYCEGIISTLLHIIKHSIFSSIHPDTILILYFVRCHATVTVMLLFIFFTKLFILVRPNSDEYCRSSRLSTVDGNDHSYTTDSVRFQIGIFGKPEYDNGDVNFNEMEPEEIKSELKRLYTQLHVFKTKSAKKDNPHLQSKRRGLNKKHRRFSNQFSKATTRENESCHIRTPDESICSNEVTNIPHLIVEAGGDHNHNTHK</sequence>
<evidence type="ECO:0000256" key="12">
    <source>
        <dbReference type="ARBA" id="ARBA00023180"/>
    </source>
</evidence>
<evidence type="ECO:0000256" key="16">
    <source>
        <dbReference type="ARBA" id="ARBA00034104"/>
    </source>
</evidence>
<feature type="compositionally biased region" description="Basic residues" evidence="17">
    <location>
        <begin position="731"/>
        <end position="742"/>
    </location>
</feature>
<gene>
    <name evidence="21" type="ORF">OXX778_LOCUS5753</name>
</gene>
<organism evidence="21 22">
    <name type="scientific">Brachionus calyciflorus</name>
    <dbReference type="NCBI Taxonomy" id="104777"/>
    <lineage>
        <taxon>Eukaryota</taxon>
        <taxon>Metazoa</taxon>
        <taxon>Spiralia</taxon>
        <taxon>Gnathifera</taxon>
        <taxon>Rotifera</taxon>
        <taxon>Eurotatoria</taxon>
        <taxon>Monogononta</taxon>
        <taxon>Pseudotrocha</taxon>
        <taxon>Ploima</taxon>
        <taxon>Brachionidae</taxon>
        <taxon>Brachionus</taxon>
    </lineage>
</organism>
<dbReference type="Pfam" id="PF00003">
    <property type="entry name" value="7tm_3"/>
    <property type="match status" value="1"/>
</dbReference>
<evidence type="ECO:0000256" key="4">
    <source>
        <dbReference type="ARBA" id="ARBA00022692"/>
    </source>
</evidence>
<dbReference type="EMBL" id="CAJNOC010000645">
    <property type="protein sequence ID" value="CAF0786627.1"/>
    <property type="molecule type" value="Genomic_DNA"/>
</dbReference>
<feature type="region of interest" description="Disordered" evidence="17">
    <location>
        <begin position="723"/>
        <end position="742"/>
    </location>
</feature>
<keyword evidence="6 18" id="KW-1133">Transmembrane helix</keyword>
<feature type="chain" id="PRO_5033015169" description="G-protein coupled receptors family 3 profile domain-containing protein" evidence="19">
    <location>
        <begin position="21"/>
        <end position="793"/>
    </location>
</feature>
<keyword evidence="5 19" id="KW-0732">Signal</keyword>
<evidence type="ECO:0000256" key="14">
    <source>
        <dbReference type="ARBA" id="ARBA00023257"/>
    </source>
</evidence>
<keyword evidence="9 18" id="KW-0472">Membrane</keyword>
<keyword evidence="10" id="KW-1015">Disulfide bond</keyword>
<keyword evidence="12" id="KW-0325">Glycoprotein</keyword>
<keyword evidence="7" id="KW-0770">Synapse</keyword>
<dbReference type="InterPro" id="IPR043458">
    <property type="entry name" value="GPR158/179"/>
</dbReference>
<comment type="subcellular location">
    <subcellularLocation>
        <location evidence="1">Cell projection</location>
        <location evidence="1">Neuron projection</location>
    </subcellularLocation>
    <subcellularLocation>
        <location evidence="16">Postsynaptic cell membrane</location>
        <topology evidence="16">Multi-pass membrane protein</topology>
    </subcellularLocation>
</comment>
<dbReference type="GO" id="GO:0004930">
    <property type="term" value="F:G protein-coupled receptor activity"/>
    <property type="evidence" value="ECO:0007669"/>
    <property type="project" value="UniProtKB-KW"/>
</dbReference>
<dbReference type="PROSITE" id="PS50259">
    <property type="entry name" value="G_PROTEIN_RECEP_F3_4"/>
    <property type="match status" value="1"/>
</dbReference>
<evidence type="ECO:0000256" key="1">
    <source>
        <dbReference type="ARBA" id="ARBA00004487"/>
    </source>
</evidence>
<evidence type="ECO:0000256" key="9">
    <source>
        <dbReference type="ARBA" id="ARBA00023136"/>
    </source>
</evidence>
<evidence type="ECO:0000256" key="18">
    <source>
        <dbReference type="SAM" id="Phobius"/>
    </source>
</evidence>
<evidence type="ECO:0000259" key="20">
    <source>
        <dbReference type="PROSITE" id="PS50259"/>
    </source>
</evidence>
<dbReference type="Pfam" id="PF22572">
    <property type="entry name" value="GPR158_179_EC"/>
    <property type="match status" value="1"/>
</dbReference>
<dbReference type="InterPro" id="IPR017978">
    <property type="entry name" value="GPCR_3_C"/>
</dbReference>
<evidence type="ECO:0000256" key="7">
    <source>
        <dbReference type="ARBA" id="ARBA00023018"/>
    </source>
</evidence>
<evidence type="ECO:0000256" key="2">
    <source>
        <dbReference type="ARBA" id="ARBA00007242"/>
    </source>
</evidence>
<feature type="transmembrane region" description="Helical" evidence="18">
    <location>
        <begin position="590"/>
        <end position="608"/>
    </location>
</feature>
<keyword evidence="4 18" id="KW-0812">Transmembrane</keyword>
<feature type="domain" description="G-protein coupled receptors family 3 profile" evidence="20">
    <location>
        <begin position="395"/>
        <end position="649"/>
    </location>
</feature>
<evidence type="ECO:0000256" key="17">
    <source>
        <dbReference type="SAM" id="MobiDB-lite"/>
    </source>
</evidence>
<dbReference type="PANTHER" id="PTHR32546:SF26">
    <property type="entry name" value="SMOG, ISOFORM D"/>
    <property type="match status" value="1"/>
</dbReference>
<dbReference type="CDD" id="cd15293">
    <property type="entry name" value="7tmC_GPR158-like"/>
    <property type="match status" value="1"/>
</dbReference>
<feature type="transmembrane region" description="Helical" evidence="18">
    <location>
        <begin position="620"/>
        <end position="642"/>
    </location>
</feature>